<evidence type="ECO:0000256" key="1">
    <source>
        <dbReference type="ARBA" id="ARBA00000373"/>
    </source>
</evidence>
<dbReference type="SMART" id="SM00072">
    <property type="entry name" value="GuKc"/>
    <property type="match status" value="1"/>
</dbReference>
<dbReference type="Proteomes" id="UP000326202">
    <property type="component" value="Chromosome"/>
</dbReference>
<keyword evidence="9" id="KW-1185">Reference proteome</keyword>
<keyword evidence="5 6" id="KW-0067">ATP-binding</keyword>
<sequence>MTNESAGRLFYVMGASGVGKDSLLSFVRQAGDPRQVAVAHRYITRPPQAAGENHIALSEAEFRARLGVGWFALHWSSHGFSYAIGREIDIWRRSGVNVVVNGSREYLPEALEAYPDLVPVLITAEPALIAGRLAARKRESKNEIAERLRARDELDALPESVIRIDNSGAIERAGSALLALVTATDGAISPKSVR</sequence>
<comment type="function">
    <text evidence="6">Catalyzes the phosphorylation of ribose 1,5-bisphosphate to 5-phospho-D-ribosyl alpha-1-diphosphate (PRPP).</text>
</comment>
<dbReference type="EMBL" id="CP042906">
    <property type="protein sequence ID" value="QEX17511.1"/>
    <property type="molecule type" value="Genomic_DNA"/>
</dbReference>
<dbReference type="InterPro" id="IPR027417">
    <property type="entry name" value="P-loop_NTPase"/>
</dbReference>
<dbReference type="KEGG" id="htq:FRZ44_28110"/>
<proteinExistence type="inferred from homology"/>
<evidence type="ECO:0000259" key="7">
    <source>
        <dbReference type="SMART" id="SM00072"/>
    </source>
</evidence>
<dbReference type="InterPro" id="IPR008145">
    <property type="entry name" value="GK/Ca_channel_bsu"/>
</dbReference>
<dbReference type="GO" id="GO:0019634">
    <property type="term" value="P:organic phosphonate metabolic process"/>
    <property type="evidence" value="ECO:0007669"/>
    <property type="project" value="UniProtKB-UniRule"/>
</dbReference>
<dbReference type="GO" id="GO:0005524">
    <property type="term" value="F:ATP binding"/>
    <property type="evidence" value="ECO:0007669"/>
    <property type="project" value="UniProtKB-KW"/>
</dbReference>
<dbReference type="NCBIfam" id="NF007485">
    <property type="entry name" value="PRK10078.1"/>
    <property type="match status" value="1"/>
</dbReference>
<evidence type="ECO:0000313" key="8">
    <source>
        <dbReference type="EMBL" id="QEX17511.1"/>
    </source>
</evidence>
<organism evidence="8 9">
    <name type="scientific">Hypericibacter terrae</name>
    <dbReference type="NCBI Taxonomy" id="2602015"/>
    <lineage>
        <taxon>Bacteria</taxon>
        <taxon>Pseudomonadati</taxon>
        <taxon>Pseudomonadota</taxon>
        <taxon>Alphaproteobacteria</taxon>
        <taxon>Rhodospirillales</taxon>
        <taxon>Dongiaceae</taxon>
        <taxon>Hypericibacter</taxon>
    </lineage>
</organism>
<evidence type="ECO:0000256" key="5">
    <source>
        <dbReference type="ARBA" id="ARBA00022840"/>
    </source>
</evidence>
<dbReference type="EC" id="2.7.4.23" evidence="6"/>
<comment type="catalytic activity">
    <reaction evidence="1 6">
        <text>alpha-D-ribose 1,5-bisphosphate + ATP = 5-phospho-alpha-D-ribose 1-diphosphate + ADP</text>
        <dbReference type="Rhea" id="RHEA:20109"/>
        <dbReference type="ChEBI" id="CHEBI:30616"/>
        <dbReference type="ChEBI" id="CHEBI:58017"/>
        <dbReference type="ChEBI" id="CHEBI:68688"/>
        <dbReference type="ChEBI" id="CHEBI:456216"/>
        <dbReference type="EC" id="2.7.4.23"/>
    </reaction>
</comment>
<keyword evidence="8" id="KW-0418">Kinase</keyword>
<evidence type="ECO:0000256" key="4">
    <source>
        <dbReference type="ARBA" id="ARBA00022741"/>
    </source>
</evidence>
<dbReference type="OrthoDB" id="341217at2"/>
<reference evidence="8 9" key="1">
    <citation type="submission" date="2019-08" db="EMBL/GenBank/DDBJ databases">
        <title>Hyperibacter terrae gen. nov., sp. nov. and Hyperibacter viscosus sp. nov., two new members in the family Rhodospirillaceae isolated from the rhizosphere of Hypericum perforatum.</title>
        <authorList>
            <person name="Noviana Z."/>
        </authorList>
    </citation>
    <scope>NUCLEOTIDE SEQUENCE [LARGE SCALE GENOMIC DNA]</scope>
    <source>
        <strain evidence="8 9">R5913</strain>
    </source>
</reference>
<dbReference type="UniPathway" id="UPA00087">
    <property type="reaction ID" value="UER00175"/>
</dbReference>
<dbReference type="HAMAP" id="MF_00836">
    <property type="entry name" value="PhnN"/>
    <property type="match status" value="1"/>
</dbReference>
<accession>A0A5J6MJY4</accession>
<comment type="caution">
    <text evidence="6">Lacks conserved residue(s) required for the propagation of feature annotation.</text>
</comment>
<dbReference type="AlphaFoldDB" id="A0A5J6MJY4"/>
<dbReference type="InterPro" id="IPR012699">
    <property type="entry name" value="PhnN"/>
</dbReference>
<gene>
    <name evidence="6 8" type="primary">phnN</name>
    <name evidence="8" type="ORF">FRZ44_28110</name>
</gene>
<dbReference type="GO" id="GO:0033863">
    <property type="term" value="F:ribose 1,5-bisphosphate phosphokinase activity"/>
    <property type="evidence" value="ECO:0007669"/>
    <property type="project" value="UniProtKB-UniRule"/>
</dbReference>
<keyword evidence="4 6" id="KW-0547">Nucleotide-binding</keyword>
<evidence type="ECO:0000256" key="6">
    <source>
        <dbReference type="HAMAP-Rule" id="MF_00836"/>
    </source>
</evidence>
<dbReference type="NCBIfam" id="TIGR02322">
    <property type="entry name" value="phosphon_PhnN"/>
    <property type="match status" value="1"/>
</dbReference>
<dbReference type="GO" id="GO:0006015">
    <property type="term" value="P:5-phosphoribose 1-diphosphate biosynthetic process"/>
    <property type="evidence" value="ECO:0007669"/>
    <property type="project" value="UniProtKB-UniRule"/>
</dbReference>
<comment type="similarity">
    <text evidence="6">Belongs to the ribose 1,5-bisphosphokinase family.</text>
</comment>
<evidence type="ECO:0000313" key="9">
    <source>
        <dbReference type="Proteomes" id="UP000326202"/>
    </source>
</evidence>
<comment type="pathway">
    <text evidence="2 6">Metabolic intermediate biosynthesis; 5-phospho-alpha-D-ribose 1-diphosphate biosynthesis; 5-phospho-alpha-D-ribose 1-diphosphate from D-ribose 5-phosphate (route II): step 3/3.</text>
</comment>
<name>A0A5J6MJY4_9PROT</name>
<keyword evidence="3 6" id="KW-0808">Transferase</keyword>
<dbReference type="RefSeq" id="WP_151177767.1">
    <property type="nucleotide sequence ID" value="NZ_CP042906.1"/>
</dbReference>
<dbReference type="SUPFAM" id="SSF52540">
    <property type="entry name" value="P-loop containing nucleoside triphosphate hydrolases"/>
    <property type="match status" value="1"/>
</dbReference>
<evidence type="ECO:0000256" key="2">
    <source>
        <dbReference type="ARBA" id="ARBA00005069"/>
    </source>
</evidence>
<dbReference type="Gene3D" id="3.40.50.300">
    <property type="entry name" value="P-loop containing nucleotide triphosphate hydrolases"/>
    <property type="match status" value="1"/>
</dbReference>
<evidence type="ECO:0000256" key="3">
    <source>
        <dbReference type="ARBA" id="ARBA00022679"/>
    </source>
</evidence>
<protein>
    <recommendedName>
        <fullName evidence="6">Ribose 1,5-bisphosphate phosphokinase PhnN</fullName>
        <ecNumber evidence="6">2.7.4.23</ecNumber>
    </recommendedName>
    <alternativeName>
        <fullName evidence="6">Ribose 1,5-bisphosphokinase</fullName>
    </alternativeName>
</protein>
<feature type="domain" description="Guanylate kinase/L-type calcium channel beta subunit" evidence="7">
    <location>
        <begin position="6"/>
        <end position="185"/>
    </location>
</feature>